<protein>
    <submittedName>
        <fullName evidence="2">Uncharacterized protein</fullName>
    </submittedName>
</protein>
<dbReference type="InParanoid" id="A0A3Q7EZJ6"/>
<dbReference type="OMA" id="PRDWICK"/>
<name>A0A3Q7EZJ6_SOLLC</name>
<accession>A0A3Q7EZJ6</accession>
<keyword evidence="3" id="KW-1185">Reference proteome</keyword>
<dbReference type="Gene3D" id="2.40.50.140">
    <property type="entry name" value="Nucleic acid-binding proteins"/>
    <property type="match status" value="1"/>
</dbReference>
<feature type="region of interest" description="Disordered" evidence="1">
    <location>
        <begin position="129"/>
        <end position="154"/>
    </location>
</feature>
<feature type="compositionally biased region" description="Polar residues" evidence="1">
    <location>
        <begin position="130"/>
        <end position="142"/>
    </location>
</feature>
<evidence type="ECO:0000313" key="3">
    <source>
        <dbReference type="Proteomes" id="UP000004994"/>
    </source>
</evidence>
<dbReference type="AlphaFoldDB" id="A0A3Q7EZJ6"/>
<evidence type="ECO:0000313" key="2">
    <source>
        <dbReference type="EnsemblPlants" id="Solyc02g038640.2.1"/>
    </source>
</evidence>
<dbReference type="Gramene" id="Solyc02g038640.2.1">
    <property type="protein sequence ID" value="Solyc02g038640.2.1"/>
    <property type="gene ID" value="Solyc02g038640.2"/>
</dbReference>
<sequence>MGLFYVEAEMAISDELCIFQIDLTDGTATVTASISVELGEKLLSMTAEDIFDITCAKLQKQSLYINHVHEMLSNKLFQIQLRKSSWGTSNNTQATYSIISYMEKQHTPPTTIDRNSKKVRPLEISEMEVTETTTAAGSSNATLKFEPPTPTKKL</sequence>
<organism evidence="2">
    <name type="scientific">Solanum lycopersicum</name>
    <name type="common">Tomato</name>
    <name type="synonym">Lycopersicon esculentum</name>
    <dbReference type="NCBI Taxonomy" id="4081"/>
    <lineage>
        <taxon>Eukaryota</taxon>
        <taxon>Viridiplantae</taxon>
        <taxon>Streptophyta</taxon>
        <taxon>Embryophyta</taxon>
        <taxon>Tracheophyta</taxon>
        <taxon>Spermatophyta</taxon>
        <taxon>Magnoliopsida</taxon>
        <taxon>eudicotyledons</taxon>
        <taxon>Gunneridae</taxon>
        <taxon>Pentapetalae</taxon>
        <taxon>asterids</taxon>
        <taxon>lamiids</taxon>
        <taxon>Solanales</taxon>
        <taxon>Solanaceae</taxon>
        <taxon>Solanoideae</taxon>
        <taxon>Solaneae</taxon>
        <taxon>Solanum</taxon>
        <taxon>Solanum subgen. Lycopersicon</taxon>
    </lineage>
</organism>
<reference evidence="2" key="1">
    <citation type="journal article" date="2012" name="Nature">
        <title>The tomato genome sequence provides insights into fleshy fruit evolution.</title>
        <authorList>
            <consortium name="Tomato Genome Consortium"/>
        </authorList>
    </citation>
    <scope>NUCLEOTIDE SEQUENCE [LARGE SCALE GENOMIC DNA]</scope>
    <source>
        <strain evidence="2">cv. Heinz 1706</strain>
    </source>
</reference>
<dbReference type="Proteomes" id="UP000004994">
    <property type="component" value="Chromosome 2"/>
</dbReference>
<dbReference type="InterPro" id="IPR012340">
    <property type="entry name" value="NA-bd_OB-fold"/>
</dbReference>
<dbReference type="PaxDb" id="4081-Solyc02g038640.1.1"/>
<proteinExistence type="predicted"/>
<reference evidence="2" key="2">
    <citation type="submission" date="2019-01" db="UniProtKB">
        <authorList>
            <consortium name="EnsemblPlants"/>
        </authorList>
    </citation>
    <scope>IDENTIFICATION</scope>
    <source>
        <strain evidence="2">cv. Heinz 1706</strain>
    </source>
</reference>
<dbReference type="EnsemblPlants" id="Solyc02g038640.2.1">
    <property type="protein sequence ID" value="Solyc02g038640.2.1"/>
    <property type="gene ID" value="Solyc02g038640.2"/>
</dbReference>
<evidence type="ECO:0000256" key="1">
    <source>
        <dbReference type="SAM" id="MobiDB-lite"/>
    </source>
</evidence>